<keyword evidence="3" id="KW-1185">Reference proteome</keyword>
<protein>
    <submittedName>
        <fullName evidence="2">Uncharacterized protein</fullName>
    </submittedName>
</protein>
<comment type="caution">
    <text evidence="2">The sequence shown here is derived from an EMBL/GenBank/DDBJ whole genome shotgun (WGS) entry which is preliminary data.</text>
</comment>
<evidence type="ECO:0000313" key="3">
    <source>
        <dbReference type="Proteomes" id="UP000245207"/>
    </source>
</evidence>
<dbReference type="Proteomes" id="UP000245207">
    <property type="component" value="Unassembled WGS sequence"/>
</dbReference>
<dbReference type="PANTHER" id="PTHR34130:SF5">
    <property type="entry name" value="OS08G0243800 PROTEIN"/>
    <property type="match status" value="1"/>
</dbReference>
<dbReference type="OrthoDB" id="1576948at2759"/>
<dbReference type="EMBL" id="PKPP01000206">
    <property type="protein sequence ID" value="PWA95996.1"/>
    <property type="molecule type" value="Genomic_DNA"/>
</dbReference>
<feature type="compositionally biased region" description="Polar residues" evidence="1">
    <location>
        <begin position="79"/>
        <end position="88"/>
    </location>
</feature>
<gene>
    <name evidence="2" type="ORF">CTI12_AA029600</name>
</gene>
<proteinExistence type="predicted"/>
<organism evidence="2 3">
    <name type="scientific">Artemisia annua</name>
    <name type="common">Sweet wormwood</name>
    <dbReference type="NCBI Taxonomy" id="35608"/>
    <lineage>
        <taxon>Eukaryota</taxon>
        <taxon>Viridiplantae</taxon>
        <taxon>Streptophyta</taxon>
        <taxon>Embryophyta</taxon>
        <taxon>Tracheophyta</taxon>
        <taxon>Spermatophyta</taxon>
        <taxon>Magnoliopsida</taxon>
        <taxon>eudicotyledons</taxon>
        <taxon>Gunneridae</taxon>
        <taxon>Pentapetalae</taxon>
        <taxon>asterids</taxon>
        <taxon>campanulids</taxon>
        <taxon>Asterales</taxon>
        <taxon>Asteraceae</taxon>
        <taxon>Asteroideae</taxon>
        <taxon>Anthemideae</taxon>
        <taxon>Artemisiinae</taxon>
        <taxon>Artemisia</taxon>
    </lineage>
</organism>
<reference evidence="2 3" key="1">
    <citation type="journal article" date="2018" name="Mol. Plant">
        <title>The genome of Artemisia annua provides insight into the evolution of Asteraceae family and artemisinin biosynthesis.</title>
        <authorList>
            <person name="Shen Q."/>
            <person name="Zhang L."/>
            <person name="Liao Z."/>
            <person name="Wang S."/>
            <person name="Yan T."/>
            <person name="Shi P."/>
            <person name="Liu M."/>
            <person name="Fu X."/>
            <person name="Pan Q."/>
            <person name="Wang Y."/>
            <person name="Lv Z."/>
            <person name="Lu X."/>
            <person name="Zhang F."/>
            <person name="Jiang W."/>
            <person name="Ma Y."/>
            <person name="Chen M."/>
            <person name="Hao X."/>
            <person name="Li L."/>
            <person name="Tang Y."/>
            <person name="Lv G."/>
            <person name="Zhou Y."/>
            <person name="Sun X."/>
            <person name="Brodelius P.E."/>
            <person name="Rose J.K.C."/>
            <person name="Tang K."/>
        </authorList>
    </citation>
    <scope>NUCLEOTIDE SEQUENCE [LARGE SCALE GENOMIC DNA]</scope>
    <source>
        <strain evidence="3">cv. Huhao1</strain>
        <tissue evidence="2">Leaf</tissue>
    </source>
</reference>
<feature type="region of interest" description="Disordered" evidence="1">
    <location>
        <begin position="75"/>
        <end position="102"/>
    </location>
</feature>
<dbReference type="PANTHER" id="PTHR34130">
    <property type="entry name" value="OS08G0243800 PROTEIN"/>
    <property type="match status" value="1"/>
</dbReference>
<sequence>MEKPLYKSKKKVSFGEVKVHGDKDGTQEHLKENHGFSSFIEEKQLEYGTKPKWQVFMFGFGTGKFPTKMKLSDIKSRQYRQQATSNMSDSDENESGRRRSGKKRWWRMIDVFRCGGGYKGDAEMKELQASFPTIRKFD</sequence>
<dbReference type="AlphaFoldDB" id="A0A2U1QDB5"/>
<accession>A0A2U1QDB5</accession>
<evidence type="ECO:0000313" key="2">
    <source>
        <dbReference type="EMBL" id="PWA95996.1"/>
    </source>
</evidence>
<name>A0A2U1QDB5_ARTAN</name>
<evidence type="ECO:0000256" key="1">
    <source>
        <dbReference type="SAM" id="MobiDB-lite"/>
    </source>
</evidence>